<evidence type="ECO:0000313" key="5">
    <source>
        <dbReference type="EMBL" id="KAA4540762.1"/>
    </source>
</evidence>
<protein>
    <submittedName>
        <fullName evidence="8">Uncharacterized protein</fullName>
    </submittedName>
</protein>
<evidence type="ECO:0000313" key="11">
    <source>
        <dbReference type="EMBL" id="RHH43817.1"/>
    </source>
</evidence>
<name>A0A139LLI4_BACOV</name>
<organism evidence="8 17">
    <name type="scientific">Bacteroides ovatus</name>
    <dbReference type="NCBI Taxonomy" id="28116"/>
    <lineage>
        <taxon>Bacteria</taxon>
        <taxon>Pseudomonadati</taxon>
        <taxon>Bacteroidota</taxon>
        <taxon>Bacteroidia</taxon>
        <taxon>Bacteroidales</taxon>
        <taxon>Bacteroidaceae</taxon>
        <taxon>Bacteroides</taxon>
    </lineage>
</organism>
<evidence type="ECO:0000313" key="21">
    <source>
        <dbReference type="Proteomes" id="UP000473905"/>
    </source>
</evidence>
<sequence length="68" mass="8128">MILFSETGEKLVNNRLNWSFGTFILTSDMWKQSEGWKGTFKYGLFLTYYLVEYVHISVEFLHRIVLET</sequence>
<evidence type="ECO:0000313" key="3">
    <source>
        <dbReference type="EMBL" id="KAA3952553.1"/>
    </source>
</evidence>
<dbReference type="EMBL" id="VWKB01000014">
    <property type="protein sequence ID" value="KAA4098670.1"/>
    <property type="molecule type" value="Genomic_DNA"/>
</dbReference>
<dbReference type="Proteomes" id="UP000323717">
    <property type="component" value="Unassembled WGS sequence"/>
</dbReference>
<evidence type="ECO:0000313" key="14">
    <source>
        <dbReference type="Proteomes" id="UP000286031"/>
    </source>
</evidence>
<evidence type="ECO:0000313" key="19">
    <source>
        <dbReference type="Proteomes" id="UP000435985"/>
    </source>
</evidence>
<evidence type="ECO:0000313" key="13">
    <source>
        <dbReference type="Proteomes" id="UP000283329"/>
    </source>
</evidence>
<reference evidence="12 13" key="1">
    <citation type="submission" date="2018-08" db="EMBL/GenBank/DDBJ databases">
        <title>A genome reference for cultivated species of the human gut microbiota.</title>
        <authorList>
            <person name="Zou Y."/>
            <person name="Xue W."/>
            <person name="Luo G."/>
        </authorList>
    </citation>
    <scope>NUCLEOTIDE SEQUENCE [LARGE SCALE GENOMIC DNA]</scope>
    <source>
        <strain evidence="10 14">AF04-46</strain>
        <strain evidence="9 12">AF20-9LB</strain>
        <strain evidence="11 13">AM17-48</strain>
    </source>
</reference>
<evidence type="ECO:0000313" key="2">
    <source>
        <dbReference type="EMBL" id="KAA3928600.1"/>
    </source>
</evidence>
<dbReference type="EMBL" id="VWLX01000020">
    <property type="protein sequence ID" value="KAA3800751.1"/>
    <property type="molecule type" value="Genomic_DNA"/>
</dbReference>
<keyword evidence="21" id="KW-1185">Reference proteome</keyword>
<evidence type="ECO:0000313" key="8">
    <source>
        <dbReference type="EMBL" id="KAB1328447.1"/>
    </source>
</evidence>
<gene>
    <name evidence="11" type="ORF">DW206_16140</name>
    <name evidence="10" type="ORF">DWV35_13250</name>
    <name evidence="9" type="ORF">DWX70_20105</name>
    <name evidence="8" type="ORF">F3B53_07470</name>
    <name evidence="5" type="ORF">F3B85_04320</name>
    <name evidence="6" type="ORF">F3B90_10535</name>
    <name evidence="7" type="ORF">F3B98_09520</name>
    <name evidence="4" type="ORF">F3D66_11285</name>
    <name evidence="3" type="ORF">F3D71_08975</name>
    <name evidence="2" type="ORF">F3F25_11535</name>
    <name evidence="1" type="ORF">F3F51_21875</name>
</gene>
<proteinExistence type="predicted"/>
<evidence type="ECO:0000313" key="7">
    <source>
        <dbReference type="EMBL" id="KAA4664622.1"/>
    </source>
</evidence>
<comment type="caution">
    <text evidence="8">The sequence shown here is derived from an EMBL/GenBank/DDBJ whole genome shotgun (WGS) entry which is preliminary data.</text>
</comment>
<dbReference type="Proteomes" id="UP000424805">
    <property type="component" value="Unassembled WGS sequence"/>
</dbReference>
<dbReference type="EMBL" id="VWGP01000003">
    <property type="protein sequence ID" value="KAA4540762.1"/>
    <property type="molecule type" value="Genomic_DNA"/>
</dbReference>
<dbReference type="EMBL" id="VWFC01000006">
    <property type="protein sequence ID" value="KAB1328447.1"/>
    <property type="molecule type" value="Genomic_DNA"/>
</dbReference>
<evidence type="ECO:0000313" key="10">
    <source>
        <dbReference type="EMBL" id="RGX09244.1"/>
    </source>
</evidence>
<evidence type="ECO:0000313" key="6">
    <source>
        <dbReference type="EMBL" id="KAA4627412.1"/>
    </source>
</evidence>
<dbReference type="Proteomes" id="UP000473905">
    <property type="component" value="Unassembled WGS sequence"/>
</dbReference>
<dbReference type="EMBL" id="VWFO01000009">
    <property type="protein sequence ID" value="KAA4664622.1"/>
    <property type="molecule type" value="Genomic_DNA"/>
</dbReference>
<dbReference type="EMBL" id="VWLB01000017">
    <property type="protein sequence ID" value="KAA3928600.1"/>
    <property type="molecule type" value="Genomic_DNA"/>
</dbReference>
<accession>A0A139LLI4</accession>
<dbReference type="EMBL" id="VWLE01000093">
    <property type="protein sequence ID" value="KAA3952553.1"/>
    <property type="molecule type" value="Genomic_DNA"/>
</dbReference>
<evidence type="ECO:0000313" key="1">
    <source>
        <dbReference type="EMBL" id="KAA3800751.1"/>
    </source>
</evidence>
<dbReference type="Proteomes" id="UP000478493">
    <property type="component" value="Unassembled WGS sequence"/>
</dbReference>
<evidence type="ECO:0000313" key="18">
    <source>
        <dbReference type="Proteomes" id="UP000424805"/>
    </source>
</evidence>
<dbReference type="AlphaFoldDB" id="A0A139LLI4"/>
<dbReference type="EMBL" id="QRVZ01000019">
    <property type="protein sequence ID" value="RGS81082.1"/>
    <property type="molecule type" value="Genomic_DNA"/>
</dbReference>
<evidence type="ECO:0000313" key="15">
    <source>
        <dbReference type="Proteomes" id="UP000323717"/>
    </source>
</evidence>
<dbReference type="EMBL" id="QSBI01000016">
    <property type="protein sequence ID" value="RGX09244.1"/>
    <property type="molecule type" value="Genomic_DNA"/>
</dbReference>
<evidence type="ECO:0000313" key="16">
    <source>
        <dbReference type="Proteomes" id="UP000365824"/>
    </source>
</evidence>
<evidence type="ECO:0000313" key="20">
    <source>
        <dbReference type="Proteomes" id="UP000460135"/>
    </source>
</evidence>
<dbReference type="Proteomes" id="UP000266492">
    <property type="component" value="Unassembled WGS sequence"/>
</dbReference>
<evidence type="ECO:0000313" key="9">
    <source>
        <dbReference type="EMBL" id="RGS81082.1"/>
    </source>
</evidence>
<evidence type="ECO:0000313" key="22">
    <source>
        <dbReference type="Proteomes" id="UP000478493"/>
    </source>
</evidence>
<dbReference type="Proteomes" id="UP000365824">
    <property type="component" value="Unassembled WGS sequence"/>
</dbReference>
<dbReference type="EMBL" id="QRJR01000015">
    <property type="protein sequence ID" value="RHH43817.1"/>
    <property type="molecule type" value="Genomic_DNA"/>
</dbReference>
<dbReference type="Proteomes" id="UP000375690">
    <property type="component" value="Unassembled WGS sequence"/>
</dbReference>
<dbReference type="EMBL" id="VWFP01000009">
    <property type="protein sequence ID" value="KAA4627412.1"/>
    <property type="molecule type" value="Genomic_DNA"/>
</dbReference>
<evidence type="ECO:0000313" key="4">
    <source>
        <dbReference type="EMBL" id="KAA4098670.1"/>
    </source>
</evidence>
<dbReference type="Proteomes" id="UP000283329">
    <property type="component" value="Unassembled WGS sequence"/>
</dbReference>
<reference evidence="15 16" key="2">
    <citation type="journal article" date="2019" name="Nat. Med.">
        <title>A library of human gut bacterial isolates paired with longitudinal multiomics data enables mechanistic microbiome research.</title>
        <authorList>
            <person name="Poyet M."/>
            <person name="Groussin M."/>
            <person name="Gibbons S.M."/>
            <person name="Avila-Pacheco J."/>
            <person name="Jiang X."/>
            <person name="Kearney S.M."/>
            <person name="Perrotta A.R."/>
            <person name="Berdy B."/>
            <person name="Zhao S."/>
            <person name="Lieberman T.D."/>
            <person name="Swanson P.K."/>
            <person name="Smith M."/>
            <person name="Roesemann S."/>
            <person name="Alexander J.E."/>
            <person name="Rich S.A."/>
            <person name="Livny J."/>
            <person name="Vlamakis H."/>
            <person name="Clish C."/>
            <person name="Bullock K."/>
            <person name="Deik A."/>
            <person name="Scott J."/>
            <person name="Pierce K.A."/>
            <person name="Xavier R.J."/>
            <person name="Alm E.J."/>
        </authorList>
    </citation>
    <scope>NUCLEOTIDE SEQUENCE [LARGE SCALE GENOMIC DNA]</scope>
    <source>
        <strain evidence="4 21">BIOML-A134</strain>
        <strain evidence="7 19">BIOML-A14</strain>
        <strain evidence="6 18">BIOML-A15</strain>
        <strain evidence="2 16">BIOML-A160</strain>
        <strain evidence="3 15">BIOML-A163</strain>
        <strain evidence="1 20">BIOML-A183</strain>
        <strain evidence="8 17">BIOML-A2</strain>
        <strain evidence="5 22">BIOML-A41</strain>
    </source>
</reference>
<evidence type="ECO:0000313" key="12">
    <source>
        <dbReference type="Proteomes" id="UP000266492"/>
    </source>
</evidence>
<dbReference type="Proteomes" id="UP000435985">
    <property type="component" value="Unassembled WGS sequence"/>
</dbReference>
<dbReference type="Proteomes" id="UP000460135">
    <property type="component" value="Unassembled WGS sequence"/>
</dbReference>
<dbReference type="Proteomes" id="UP000286031">
    <property type="component" value="Unassembled WGS sequence"/>
</dbReference>
<evidence type="ECO:0000313" key="17">
    <source>
        <dbReference type="Proteomes" id="UP000375690"/>
    </source>
</evidence>